<feature type="compositionally biased region" description="Polar residues" evidence="1">
    <location>
        <begin position="70"/>
        <end position="79"/>
    </location>
</feature>
<evidence type="ECO:0000313" key="4">
    <source>
        <dbReference type="Proteomes" id="UP000005240"/>
    </source>
</evidence>
<gene>
    <name evidence="2" type="ORF">PTTG_29565</name>
</gene>
<dbReference type="AlphaFoldDB" id="A0A180G3A3"/>
<dbReference type="OrthoDB" id="2507475at2759"/>
<dbReference type="EnsemblFungi" id="PTTG_29565-t43_1">
    <property type="protein sequence ID" value="PTTG_29565-t43_1-p1"/>
    <property type="gene ID" value="PTTG_29565"/>
</dbReference>
<dbReference type="VEuPathDB" id="FungiDB:PTTG_29565"/>
<accession>A0A180G3A3</accession>
<feature type="compositionally biased region" description="Basic and acidic residues" evidence="1">
    <location>
        <begin position="44"/>
        <end position="53"/>
    </location>
</feature>
<evidence type="ECO:0000313" key="2">
    <source>
        <dbReference type="EMBL" id="OAV87114.1"/>
    </source>
</evidence>
<evidence type="ECO:0000256" key="1">
    <source>
        <dbReference type="SAM" id="MobiDB-lite"/>
    </source>
</evidence>
<name>A0A180G3A3_PUCT1</name>
<feature type="region of interest" description="Disordered" evidence="1">
    <location>
        <begin position="44"/>
        <end position="127"/>
    </location>
</feature>
<keyword evidence="4" id="KW-1185">Reference proteome</keyword>
<proteinExistence type="predicted"/>
<feature type="compositionally biased region" description="Basic and acidic residues" evidence="1">
    <location>
        <begin position="80"/>
        <end position="121"/>
    </location>
</feature>
<reference evidence="3 4" key="3">
    <citation type="journal article" date="2017" name="G3 (Bethesda)">
        <title>Comparative analysis highlights variable genome content of wheat rusts and divergence of the mating loci.</title>
        <authorList>
            <person name="Cuomo C.A."/>
            <person name="Bakkeren G."/>
            <person name="Khalil H.B."/>
            <person name="Panwar V."/>
            <person name="Joly D."/>
            <person name="Linning R."/>
            <person name="Sakthikumar S."/>
            <person name="Song X."/>
            <person name="Adiconis X."/>
            <person name="Fan L."/>
            <person name="Goldberg J.M."/>
            <person name="Levin J.Z."/>
            <person name="Young S."/>
            <person name="Zeng Q."/>
            <person name="Anikster Y."/>
            <person name="Bruce M."/>
            <person name="Wang M."/>
            <person name="Yin C."/>
            <person name="McCallum B."/>
            <person name="Szabo L.J."/>
            <person name="Hulbert S."/>
            <person name="Chen X."/>
            <person name="Fellers J.P."/>
        </authorList>
    </citation>
    <scope>NUCLEOTIDE SEQUENCE</scope>
    <source>
        <strain evidence="3">isolate 1-1 / race 1 (BBBD)</strain>
        <strain evidence="4">Isolate 1-1 / race 1 (BBBD)</strain>
    </source>
</reference>
<dbReference type="Proteomes" id="UP000005240">
    <property type="component" value="Unassembled WGS sequence"/>
</dbReference>
<reference evidence="2" key="2">
    <citation type="submission" date="2016-05" db="EMBL/GenBank/DDBJ databases">
        <title>Comparative analysis highlights variable genome content of wheat rusts and divergence of the mating loci.</title>
        <authorList>
            <person name="Cuomo C.A."/>
            <person name="Bakkeren G."/>
            <person name="Szabo L."/>
            <person name="Khalil H."/>
            <person name="Joly D."/>
            <person name="Goldberg J."/>
            <person name="Young S."/>
            <person name="Zeng Q."/>
            <person name="Fellers J."/>
        </authorList>
    </citation>
    <scope>NUCLEOTIDE SEQUENCE [LARGE SCALE GENOMIC DNA]</scope>
    <source>
        <strain evidence="2">1-1 BBBD Race 1</strain>
    </source>
</reference>
<dbReference type="EMBL" id="ADAS02000580">
    <property type="protein sequence ID" value="OAV87114.1"/>
    <property type="molecule type" value="Genomic_DNA"/>
</dbReference>
<reference evidence="3" key="4">
    <citation type="submission" date="2025-05" db="UniProtKB">
        <authorList>
            <consortium name="EnsemblFungi"/>
        </authorList>
    </citation>
    <scope>IDENTIFICATION</scope>
    <source>
        <strain evidence="3">isolate 1-1 / race 1 (BBBD)</strain>
    </source>
</reference>
<organism evidence="2">
    <name type="scientific">Puccinia triticina (isolate 1-1 / race 1 (BBBD))</name>
    <name type="common">Brown leaf rust fungus</name>
    <dbReference type="NCBI Taxonomy" id="630390"/>
    <lineage>
        <taxon>Eukaryota</taxon>
        <taxon>Fungi</taxon>
        <taxon>Dikarya</taxon>
        <taxon>Basidiomycota</taxon>
        <taxon>Pucciniomycotina</taxon>
        <taxon>Pucciniomycetes</taxon>
        <taxon>Pucciniales</taxon>
        <taxon>Pucciniaceae</taxon>
        <taxon>Puccinia</taxon>
    </lineage>
</organism>
<protein>
    <submittedName>
        <fullName evidence="2 3">Uncharacterized protein</fullName>
    </submittedName>
</protein>
<evidence type="ECO:0000313" key="3">
    <source>
        <dbReference type="EnsemblFungi" id="PTTG_29565-t43_1-p1"/>
    </source>
</evidence>
<sequence length="127" mass="14538">MIPPRLAHQLQSLITRKLLESTVFNEFVARTDGAFHSIRLGLKEGWQEGDKNSSNDGKSSNDDQEEPKPNKTTHGSKSSSTDHGRPFHSTEEPQEPPKRTDQDKQRLDTEQKLHELLDKLRRQQPKS</sequence>
<reference evidence="2" key="1">
    <citation type="submission" date="2009-11" db="EMBL/GenBank/DDBJ databases">
        <authorList>
            <consortium name="The Broad Institute Genome Sequencing Platform"/>
            <person name="Ward D."/>
            <person name="Feldgarden M."/>
            <person name="Earl A."/>
            <person name="Young S.K."/>
            <person name="Zeng Q."/>
            <person name="Koehrsen M."/>
            <person name="Alvarado L."/>
            <person name="Berlin A."/>
            <person name="Bochicchio J."/>
            <person name="Borenstein D."/>
            <person name="Chapman S.B."/>
            <person name="Chen Z."/>
            <person name="Engels R."/>
            <person name="Freedman E."/>
            <person name="Gellesch M."/>
            <person name="Goldberg J."/>
            <person name="Griggs A."/>
            <person name="Gujja S."/>
            <person name="Heilman E."/>
            <person name="Heiman D."/>
            <person name="Hepburn T."/>
            <person name="Howarth C."/>
            <person name="Jen D."/>
            <person name="Larson L."/>
            <person name="Lewis B."/>
            <person name="Mehta T."/>
            <person name="Park D."/>
            <person name="Pearson M."/>
            <person name="Roberts A."/>
            <person name="Saif S."/>
            <person name="Shea T."/>
            <person name="Shenoy N."/>
            <person name="Sisk P."/>
            <person name="Stolte C."/>
            <person name="Sykes S."/>
            <person name="Thomson T."/>
            <person name="Walk T."/>
            <person name="White J."/>
            <person name="Yandava C."/>
            <person name="Izard J."/>
            <person name="Baranova O.V."/>
            <person name="Blanton J.M."/>
            <person name="Tanner A.C."/>
            <person name="Dewhirst F.E."/>
            <person name="Haas B."/>
            <person name="Nusbaum C."/>
            <person name="Birren B."/>
        </authorList>
    </citation>
    <scope>NUCLEOTIDE SEQUENCE [LARGE SCALE GENOMIC DNA]</scope>
    <source>
        <strain evidence="2">1-1 BBBD Race 1</strain>
    </source>
</reference>